<accession>A0AAN8R1M2</accession>
<comment type="caution">
    <text evidence="1">The sequence shown here is derived from an EMBL/GenBank/DDBJ whole genome shotgun (WGS) entry which is preliminary data.</text>
</comment>
<dbReference type="Proteomes" id="UP001356427">
    <property type="component" value="Unassembled WGS sequence"/>
</dbReference>
<name>A0AAN8R1M2_9TELE</name>
<dbReference type="AlphaFoldDB" id="A0AAN8R1M2"/>
<proteinExistence type="predicted"/>
<organism evidence="1 2">
    <name type="scientific">Coregonus suidteri</name>
    <dbReference type="NCBI Taxonomy" id="861788"/>
    <lineage>
        <taxon>Eukaryota</taxon>
        <taxon>Metazoa</taxon>
        <taxon>Chordata</taxon>
        <taxon>Craniata</taxon>
        <taxon>Vertebrata</taxon>
        <taxon>Euteleostomi</taxon>
        <taxon>Actinopterygii</taxon>
        <taxon>Neopterygii</taxon>
        <taxon>Teleostei</taxon>
        <taxon>Protacanthopterygii</taxon>
        <taxon>Salmoniformes</taxon>
        <taxon>Salmonidae</taxon>
        <taxon>Coregoninae</taxon>
        <taxon>Coregonus</taxon>
    </lineage>
</organism>
<keyword evidence="2" id="KW-1185">Reference proteome</keyword>
<reference evidence="1 2" key="1">
    <citation type="submission" date="2021-04" db="EMBL/GenBank/DDBJ databases">
        <authorList>
            <person name="De Guttry C."/>
            <person name="Zahm M."/>
            <person name="Klopp C."/>
            <person name="Cabau C."/>
            <person name="Louis A."/>
            <person name="Berthelot C."/>
            <person name="Parey E."/>
            <person name="Roest Crollius H."/>
            <person name="Montfort J."/>
            <person name="Robinson-Rechavi M."/>
            <person name="Bucao C."/>
            <person name="Bouchez O."/>
            <person name="Gislard M."/>
            <person name="Lluch J."/>
            <person name="Milhes M."/>
            <person name="Lampietro C."/>
            <person name="Lopez Roques C."/>
            <person name="Donnadieu C."/>
            <person name="Braasch I."/>
            <person name="Desvignes T."/>
            <person name="Postlethwait J."/>
            <person name="Bobe J."/>
            <person name="Wedekind C."/>
            <person name="Guiguen Y."/>
        </authorList>
    </citation>
    <scope>NUCLEOTIDE SEQUENCE [LARGE SCALE GENOMIC DNA]</scope>
    <source>
        <strain evidence="1">Cs_M1</strain>
        <tissue evidence="1">Blood</tissue>
    </source>
</reference>
<sequence>MKIAVLDGKHSGPINTLQFNPKYMMFASACSNMVRHTHTFISQTLTHSDTRTLSFTLPCQPLPHALCLSLFACVLASLCRRLIKGWGHRETVIIITQHTFLLSCCSEYAKAEHCGLLMAPYKIVSTLRHW</sequence>
<dbReference type="EMBL" id="JAGTTL010000006">
    <property type="protein sequence ID" value="KAK6321051.1"/>
    <property type="molecule type" value="Genomic_DNA"/>
</dbReference>
<evidence type="ECO:0000313" key="1">
    <source>
        <dbReference type="EMBL" id="KAK6321051.1"/>
    </source>
</evidence>
<gene>
    <name evidence="1" type="ORF">J4Q44_G00080270</name>
</gene>
<evidence type="ECO:0000313" key="2">
    <source>
        <dbReference type="Proteomes" id="UP001356427"/>
    </source>
</evidence>
<protein>
    <submittedName>
        <fullName evidence="1">Uncharacterized protein</fullName>
    </submittedName>
</protein>